<sequence length="314" mass="36403">MRGVPNAKRYAGTLWCKHKSKRYPFSFQLILFKYYFVNVSLPDMPRYQLLVRCENVPVVTRFWQSSYGTYVTLTDKTTQTTLGQTEIVSNTQHPEYVTTFFLETDSSVYHPLQLVVYQDAGIGRDATAIWQAQIEATEVVQSPGHEQILELSKTGKIIVRMIEMTSATTNWHFHLRALDVQNVEPGWFGLGRSDPFFEMAQKSVDPAVGWVRWHLLYRSEIIYNHLNPYWEPFLLQHVTADPIHTIVRIRVYDDNGKHHAPKLIGECETTLDQLKQQLSQRGNADREKAMPLYRDGKTEKTRGWLVVLQANQVK</sequence>
<evidence type="ECO:0000313" key="3">
    <source>
        <dbReference type="Proteomes" id="UP000198406"/>
    </source>
</evidence>
<dbReference type="InParanoid" id="A0A1Z5KPL1"/>
<dbReference type="GO" id="GO:0005544">
    <property type="term" value="F:calcium-dependent phospholipid binding"/>
    <property type="evidence" value="ECO:0007669"/>
    <property type="project" value="InterPro"/>
</dbReference>
<protein>
    <recommendedName>
        <fullName evidence="1">C2 domain-containing protein</fullName>
    </recommendedName>
</protein>
<dbReference type="InterPro" id="IPR045052">
    <property type="entry name" value="Copine"/>
</dbReference>
<dbReference type="PROSITE" id="PS50004">
    <property type="entry name" value="C2"/>
    <property type="match status" value="1"/>
</dbReference>
<dbReference type="Gene3D" id="2.60.40.150">
    <property type="entry name" value="C2 domain"/>
    <property type="match status" value="2"/>
</dbReference>
<dbReference type="AlphaFoldDB" id="A0A1Z5KPL1"/>
<reference evidence="2 3" key="1">
    <citation type="journal article" date="2015" name="Plant Cell">
        <title>Oil accumulation by the oleaginous diatom Fistulifera solaris as revealed by the genome and transcriptome.</title>
        <authorList>
            <person name="Tanaka T."/>
            <person name="Maeda Y."/>
            <person name="Veluchamy A."/>
            <person name="Tanaka M."/>
            <person name="Abida H."/>
            <person name="Marechal E."/>
            <person name="Bowler C."/>
            <person name="Muto M."/>
            <person name="Sunaga Y."/>
            <person name="Tanaka M."/>
            <person name="Yoshino T."/>
            <person name="Taniguchi T."/>
            <person name="Fukuda Y."/>
            <person name="Nemoto M."/>
            <person name="Matsumoto M."/>
            <person name="Wong P.S."/>
            <person name="Aburatani S."/>
            <person name="Fujibuchi W."/>
        </authorList>
    </citation>
    <scope>NUCLEOTIDE SEQUENCE [LARGE SCALE GENOMIC DNA]</scope>
    <source>
        <strain evidence="2 3">JPCC DA0580</strain>
    </source>
</reference>
<evidence type="ECO:0000259" key="1">
    <source>
        <dbReference type="PROSITE" id="PS50004"/>
    </source>
</evidence>
<feature type="domain" description="C2" evidence="1">
    <location>
        <begin position="153"/>
        <end position="284"/>
    </location>
</feature>
<dbReference type="SUPFAM" id="SSF49562">
    <property type="entry name" value="C2 domain (Calcium/lipid-binding domain, CaLB)"/>
    <property type="match status" value="2"/>
</dbReference>
<dbReference type="Proteomes" id="UP000198406">
    <property type="component" value="Unassembled WGS sequence"/>
</dbReference>
<dbReference type="PANTHER" id="PTHR10857">
    <property type="entry name" value="COPINE"/>
    <property type="match status" value="1"/>
</dbReference>
<dbReference type="GO" id="GO:0005886">
    <property type="term" value="C:plasma membrane"/>
    <property type="evidence" value="ECO:0007669"/>
    <property type="project" value="TreeGrafter"/>
</dbReference>
<organism evidence="2 3">
    <name type="scientific">Fistulifera solaris</name>
    <name type="common">Oleaginous diatom</name>
    <dbReference type="NCBI Taxonomy" id="1519565"/>
    <lineage>
        <taxon>Eukaryota</taxon>
        <taxon>Sar</taxon>
        <taxon>Stramenopiles</taxon>
        <taxon>Ochrophyta</taxon>
        <taxon>Bacillariophyta</taxon>
        <taxon>Bacillariophyceae</taxon>
        <taxon>Bacillariophycidae</taxon>
        <taxon>Naviculales</taxon>
        <taxon>Naviculaceae</taxon>
        <taxon>Fistulifera</taxon>
    </lineage>
</organism>
<dbReference type="InterPro" id="IPR035892">
    <property type="entry name" value="C2_domain_sf"/>
</dbReference>
<keyword evidence="3" id="KW-1185">Reference proteome</keyword>
<gene>
    <name evidence="2" type="ORF">FisN_27Hh096</name>
</gene>
<dbReference type="SMART" id="SM00239">
    <property type="entry name" value="C2"/>
    <property type="match status" value="2"/>
</dbReference>
<dbReference type="GO" id="GO:0071277">
    <property type="term" value="P:cellular response to calcium ion"/>
    <property type="evidence" value="ECO:0007669"/>
    <property type="project" value="TreeGrafter"/>
</dbReference>
<dbReference type="InterPro" id="IPR000008">
    <property type="entry name" value="C2_dom"/>
</dbReference>
<comment type="caution">
    <text evidence="2">The sequence shown here is derived from an EMBL/GenBank/DDBJ whole genome shotgun (WGS) entry which is preliminary data.</text>
</comment>
<accession>A0A1Z5KPL1</accession>
<name>A0A1Z5KPL1_FISSO</name>
<dbReference type="OrthoDB" id="5855668at2759"/>
<proteinExistence type="predicted"/>
<evidence type="ECO:0000313" key="2">
    <source>
        <dbReference type="EMBL" id="GAX28254.1"/>
    </source>
</evidence>
<dbReference type="EMBL" id="BDSP01000271">
    <property type="protein sequence ID" value="GAX28254.1"/>
    <property type="molecule type" value="Genomic_DNA"/>
</dbReference>
<dbReference type="Pfam" id="PF00168">
    <property type="entry name" value="C2"/>
    <property type="match status" value="2"/>
</dbReference>
<dbReference type="PANTHER" id="PTHR10857:SF106">
    <property type="entry name" value="C2 DOMAIN-CONTAINING PROTEIN"/>
    <property type="match status" value="1"/>
</dbReference>